<feature type="transmembrane region" description="Helical" evidence="1">
    <location>
        <begin position="205"/>
        <end position="224"/>
    </location>
</feature>
<dbReference type="AlphaFoldDB" id="A0AAE3BF43"/>
<organism evidence="3 4">
    <name type="scientific">Pectobacterium brasiliense</name>
    <dbReference type="NCBI Taxonomy" id="180957"/>
    <lineage>
        <taxon>Bacteria</taxon>
        <taxon>Pseudomonadati</taxon>
        <taxon>Pseudomonadota</taxon>
        <taxon>Gammaproteobacteria</taxon>
        <taxon>Enterobacterales</taxon>
        <taxon>Pectobacteriaceae</taxon>
        <taxon>Pectobacterium</taxon>
    </lineage>
</organism>
<feature type="domain" description="YobI-like P-loop NTPase" evidence="2">
    <location>
        <begin position="44"/>
        <end position="432"/>
    </location>
</feature>
<keyword evidence="1" id="KW-0472">Membrane</keyword>
<sequence>MMKTPRLAGLLALVKTEKDNENAETYDYDALTPSLMDEKDAQHYVNALNFACHQPDIKNIAVTGPYGAGKSSVLLTWSKRREKDLKIMTVSLADFDMIQATTETEYRAAEPSAKTEKKARQQEKSIEYSILQQILYKARKSELPYSRIERIADVTPSQTRKMAMGLLATVGFSLSGLIFLFPDYFRNKLSLSTAFSEFILNIPSVVRIVFLPGCAFFITFYLVLSKLHRMGIFDRRVSIDKIDLSKGATISTRPSDPSLLNVFIDEIVYFFERQKYNVVIFEDLDRHNDGAIFIKLREINQIINNSRPETHPVRFIYALRDDIFNSPESRTKFFDFVMPVIPVMDSQNATDHFSKKFRKDEFNVAGFEQCVARLAIFIPDMRVLNSIANEFRLYRNLVNNGENIIRLLSLIAYKNLCSRDYHLIDTKQGILYGVINSHISEGFISIVEDRIKTEMKSLNLEISEINEEHETNKHDIVRNILQIYISDKTKKHFIFSNQNGELFNLDNIINDENLLFAMLKSHGLYVRAVNFGTNIANIDSSEANEMLDKYKERCKLLSSISDGKLSVLEKRAEHLRQQRRKLQVSSLGTLIERMGSEGFRDWVSENLNIDCGPDNSEGYTASQFDFIYSLLRWEYLSTDYMSYRSIFIPGNLSSSDNEFILAVSAGRDYSITTAMPLERTANVIKKLNELGLLHQDNAWHARVLLHLLQHESEGERNQLMKVISLQLEEGEETRLERLKEQIFSFWDAADAIRYVELMACGCEETGLFLNRLLQMNNTQVASRLLVIFFCSSEMHWNYETTDMKYMATKIFSEHGDIPDMVPDGYAELFTANLRRADLALPLIGDCKSAQGGELIARIAELKLWTYSKGNLVNMVRILSNYSDVVYEQFLKKPLHTIESFNISQLNYVALENINDFIDDFFISSEEYEKVTSILNNPGLSFYKLDDLSRKMTFLISDISKIKKRSGETFSFNSTVLERSIYEMLFENNRIEPTWANVNYLVNLSDDLSPWFAIWFDRNYDKIIDIPTAFSSFEVFRRLMYKIYQSKALTSDSPRRKILSSIQLTILSLPDGLTIDEAALLVEYGKLAPTAYVYQQLYQAFHTERENIYPLLADLVLQRPGLLENEPDLILINDGEFDYTLAKLLLTRKTMPASILLSTLNWLWSYDSKLFDGPVFIASSMLPQLAPRLTDEKTLRAILVQCLKAGDVSHDALFSVVALLSDPASKAFISDLNYKSMDLTEDEWELAQLLESVGFIQSLKQENRDGRFRFVPYNSPVFRRE</sequence>
<evidence type="ECO:0000259" key="2">
    <source>
        <dbReference type="Pfam" id="PF20693"/>
    </source>
</evidence>
<gene>
    <name evidence="3" type="ORF">H4F45_12270</name>
</gene>
<dbReference type="Proteomes" id="UP000768524">
    <property type="component" value="Unassembled WGS sequence"/>
</dbReference>
<reference evidence="3" key="1">
    <citation type="submission" date="2020-07" db="EMBL/GenBank/DDBJ databases">
        <title>A pangenomic view of the genus Pectobacterium provides insights into genome organization, phylogeny, and virulence.</title>
        <authorList>
            <person name="Jonkheer E."/>
            <person name="Brankovics B."/>
            <person name="Houwers I."/>
            <person name="Van Der Wolf J."/>
            <person name="Bonants P."/>
            <person name="Vreeburg R."/>
            <person name="Bollema R."/>
            <person name="De Haan J."/>
            <person name="Berke L."/>
            <person name="De Ridder D."/>
            <person name="Smit S."/>
            <person name="Van Der Lee T.A.J."/>
        </authorList>
    </citation>
    <scope>NUCLEOTIDE SEQUENCE</scope>
    <source>
        <strain evidence="3">NAK:433</strain>
    </source>
</reference>
<evidence type="ECO:0000313" key="4">
    <source>
        <dbReference type="Proteomes" id="UP000768524"/>
    </source>
</evidence>
<dbReference type="InterPro" id="IPR048428">
    <property type="entry name" value="YobI-NTPase"/>
</dbReference>
<protein>
    <submittedName>
        <fullName evidence="3">Pcar</fullName>
    </submittedName>
</protein>
<proteinExistence type="predicted"/>
<keyword evidence="1" id="KW-0812">Transmembrane</keyword>
<dbReference type="EMBL" id="JACGEP010000028">
    <property type="protein sequence ID" value="MBN3052239.1"/>
    <property type="molecule type" value="Genomic_DNA"/>
</dbReference>
<evidence type="ECO:0000256" key="1">
    <source>
        <dbReference type="SAM" id="Phobius"/>
    </source>
</evidence>
<dbReference type="RefSeq" id="WP_205559323.1">
    <property type="nucleotide sequence ID" value="NZ_JACGEP010000028.1"/>
</dbReference>
<comment type="caution">
    <text evidence="3">The sequence shown here is derived from an EMBL/GenBank/DDBJ whole genome shotgun (WGS) entry which is preliminary data.</text>
</comment>
<keyword evidence="1" id="KW-1133">Transmembrane helix</keyword>
<evidence type="ECO:0000313" key="3">
    <source>
        <dbReference type="EMBL" id="MBN3052239.1"/>
    </source>
</evidence>
<name>A0AAE3BF43_9GAMM</name>
<feature type="transmembrane region" description="Helical" evidence="1">
    <location>
        <begin position="166"/>
        <end position="185"/>
    </location>
</feature>
<accession>A0AAE3BF43</accession>
<dbReference type="Pfam" id="PF20693">
    <property type="entry name" value="YobI-ATPase"/>
    <property type="match status" value="1"/>
</dbReference>